<dbReference type="PATRIC" id="fig|1217699.3.peg.3933"/>
<dbReference type="PROSITE" id="PS50994">
    <property type="entry name" value="INTEGRASE"/>
    <property type="match status" value="1"/>
</dbReference>
<dbReference type="InterPro" id="IPR001584">
    <property type="entry name" value="Integrase_cat-core"/>
</dbReference>
<dbReference type="SUPFAM" id="SSF53098">
    <property type="entry name" value="Ribonuclease H-like"/>
    <property type="match status" value="1"/>
</dbReference>
<dbReference type="RefSeq" id="WP_016165233.1">
    <property type="nucleotide sequence ID" value="NZ_JAKZGC010000014.1"/>
</dbReference>
<gene>
    <name evidence="2" type="ORF">F896_04032</name>
</gene>
<dbReference type="Pfam" id="PF09299">
    <property type="entry name" value="Mu-transpos_C"/>
    <property type="match status" value="1"/>
</dbReference>
<evidence type="ECO:0000313" key="2">
    <source>
        <dbReference type="EMBL" id="EOR02345.1"/>
    </source>
</evidence>
<evidence type="ECO:0000313" key="3">
    <source>
        <dbReference type="Proteomes" id="UP000016203"/>
    </source>
</evidence>
<dbReference type="InterPro" id="IPR036397">
    <property type="entry name" value="RNaseH_sf"/>
</dbReference>
<organism evidence="2 3">
    <name type="scientific">Acinetobacter genomosp. 15BJ</name>
    <dbReference type="NCBI Taxonomy" id="106651"/>
    <lineage>
        <taxon>Bacteria</taxon>
        <taxon>Pseudomonadati</taxon>
        <taxon>Pseudomonadota</taxon>
        <taxon>Gammaproteobacteria</taxon>
        <taxon>Moraxellales</taxon>
        <taxon>Moraxellaceae</taxon>
        <taxon>Acinetobacter</taxon>
    </lineage>
</organism>
<name>R9AJS8_9GAMM</name>
<dbReference type="Gene3D" id="3.30.420.10">
    <property type="entry name" value="Ribonuclease H-like superfamily/Ribonuclease H"/>
    <property type="match status" value="1"/>
</dbReference>
<dbReference type="Proteomes" id="UP000016203">
    <property type="component" value="Unassembled WGS sequence"/>
</dbReference>
<dbReference type="EMBL" id="AQFL01000029">
    <property type="protein sequence ID" value="EOR02345.1"/>
    <property type="molecule type" value="Genomic_DNA"/>
</dbReference>
<dbReference type="HOGENOM" id="CLU_017991_4_0_6"/>
<proteinExistence type="predicted"/>
<accession>R9AJS8</accession>
<dbReference type="InterPro" id="IPR015378">
    <property type="entry name" value="Transposase-like_Mu_C"/>
</dbReference>
<dbReference type="GO" id="GO:0015074">
    <property type="term" value="P:DNA integration"/>
    <property type="evidence" value="ECO:0007669"/>
    <property type="project" value="InterPro"/>
</dbReference>
<evidence type="ECO:0000259" key="1">
    <source>
        <dbReference type="PROSITE" id="PS50994"/>
    </source>
</evidence>
<dbReference type="AlphaFoldDB" id="R9AJS8"/>
<reference evidence="2 3" key="1">
    <citation type="submission" date="2013-03" db="EMBL/GenBank/DDBJ databases">
        <title>The Genome Sequence of Acinetobacter sp. CIP 110321.</title>
        <authorList>
            <consortium name="The Broad Institute Genome Sequencing Platform"/>
            <consortium name="The Broad Institute Genome Sequencing Center for Infectious Disease"/>
            <person name="Cerqueira G."/>
            <person name="Feldgarden M."/>
            <person name="Courvalin P."/>
            <person name="Perichon B."/>
            <person name="Grillot-Courvalin C."/>
            <person name="Clermont D."/>
            <person name="Rocha E."/>
            <person name="Yoon E.-J."/>
            <person name="Nemec A."/>
            <person name="Walker B."/>
            <person name="Young S.K."/>
            <person name="Zeng Q."/>
            <person name="Gargeya S."/>
            <person name="Fitzgerald M."/>
            <person name="Haas B."/>
            <person name="Abouelleil A."/>
            <person name="Alvarado L."/>
            <person name="Arachchi H.M."/>
            <person name="Berlin A.M."/>
            <person name="Chapman S.B."/>
            <person name="Dewar J."/>
            <person name="Goldberg J."/>
            <person name="Griggs A."/>
            <person name="Gujja S."/>
            <person name="Hansen M."/>
            <person name="Howarth C."/>
            <person name="Imamovic A."/>
            <person name="Larimer J."/>
            <person name="McCowan C."/>
            <person name="Murphy C."/>
            <person name="Neiman D."/>
            <person name="Pearson M."/>
            <person name="Priest M."/>
            <person name="Roberts A."/>
            <person name="Saif S."/>
            <person name="Shea T."/>
            <person name="Sisk P."/>
            <person name="Sykes S."/>
            <person name="Wortman J."/>
            <person name="Nusbaum C."/>
            <person name="Birren B."/>
        </authorList>
    </citation>
    <scope>NUCLEOTIDE SEQUENCE [LARGE SCALE GENOMIC DNA]</scope>
    <source>
        <strain evidence="2 3">CIP 110321</strain>
    </source>
</reference>
<sequence>MNLPNNDQADSDIQDEPTKTGFGIWREAVHLTTGGIYRHKNTDHEYQLLHLIDSNQATFKNLKTLRNEILSVHDFNNVRSKQGASVQVHADEISDMDWEKAQKRYMAIKPLMGDSDIRINSWSGEIEKWASECGVSTRTLMRWMNAYTSTYSIASLLDKKRGWVSGNRRLHDHIRELIDTVIQEYYLSIQRPTVEATIREVFKRCHQMGWDKPSKNAIRYQIERIPEKDHLKKRGYRERAKNKFTPKVGQFPQVDYPMAVIQIDHTPADIILVDDKHRKPIGRPFITVAIDIYSRMITGYYISLDAPSVTSVAMCLSRSILPKQELLIKHGLTDVSWDVFGIPQKIHVDNGSDFRAESLRKSCALHGIGIEFRPLARPEYGGHIERLIGNIMHKVHELPGTTFSNIKQRDGYDAEKNAALTLDEFERWFLNYVTRIYHQSIHSGIGRTPNDQWRIGIFGDGVEAGSGLPVIPADAQTLTLDFMPSFERTIQHTGVTINGIHYYDPCLNSLINISEDKQKKKFLFKQDPRDISIIWFFDPFLRQYFKIPYANQALPVMSLWEYNQLYRMVKAKHGTVSEGLIYQAWEDMQKLVDESQKNTKTLRRQEQRRKTHIKSQDVYQPVEQAALISEQDCAVSGDMTIQPVSQTQQHALDNDAPTYFEDIE</sequence>
<comment type="caution">
    <text evidence="2">The sequence shown here is derived from an EMBL/GenBank/DDBJ whole genome shotgun (WGS) entry which is preliminary data.</text>
</comment>
<dbReference type="InterPro" id="IPR012337">
    <property type="entry name" value="RNaseH-like_sf"/>
</dbReference>
<feature type="domain" description="Integrase catalytic" evidence="1">
    <location>
        <begin position="253"/>
        <end position="457"/>
    </location>
</feature>
<dbReference type="GO" id="GO:0003676">
    <property type="term" value="F:nucleic acid binding"/>
    <property type="evidence" value="ECO:0007669"/>
    <property type="project" value="InterPro"/>
</dbReference>
<protein>
    <recommendedName>
        <fullName evidence="1">Integrase catalytic domain-containing protein</fullName>
    </recommendedName>
</protein>